<gene>
    <name evidence="1" type="ORF">A3C96_02005</name>
</gene>
<dbReference type="InterPro" id="IPR010662">
    <property type="entry name" value="RBBP9/YdeN"/>
</dbReference>
<evidence type="ECO:0008006" key="3">
    <source>
        <dbReference type="Google" id="ProtNLM"/>
    </source>
</evidence>
<comment type="caution">
    <text evidence="1">The sequence shown here is derived from an EMBL/GenBank/DDBJ whole genome shotgun (WGS) entry which is preliminary data.</text>
</comment>
<dbReference type="SUPFAM" id="SSF53474">
    <property type="entry name" value="alpha/beta-Hydrolases"/>
    <property type="match status" value="1"/>
</dbReference>
<name>A0A1F7U4U6_9BACT</name>
<dbReference type="InterPro" id="IPR029058">
    <property type="entry name" value="AB_hydrolase_fold"/>
</dbReference>
<proteinExistence type="predicted"/>
<sequence length="183" mass="20415">MPPIKTVVMFHGYAESPEKIWFPWLHRQLENAGVRVVATPLPNPLRPEFKAWFRAGRRSVPLWDENTVVVGHSLGGVLALRLLEKAAPKPIRGLVLVGSPFASIVSVKALMDFFDQPIDWADLKKKAKKIAIIQSHNDPFVPPDHALRYGEALGAKPTFTASDGHFIGRTADRVAEEIQKLLR</sequence>
<dbReference type="Proteomes" id="UP000177088">
    <property type="component" value="Unassembled WGS sequence"/>
</dbReference>
<reference evidence="1 2" key="1">
    <citation type="journal article" date="2016" name="Nat. Commun.">
        <title>Thousands of microbial genomes shed light on interconnected biogeochemical processes in an aquifer system.</title>
        <authorList>
            <person name="Anantharaman K."/>
            <person name="Brown C.T."/>
            <person name="Hug L.A."/>
            <person name="Sharon I."/>
            <person name="Castelle C.J."/>
            <person name="Probst A.J."/>
            <person name="Thomas B.C."/>
            <person name="Singh A."/>
            <person name="Wilkins M.J."/>
            <person name="Karaoz U."/>
            <person name="Brodie E.L."/>
            <person name="Williams K.H."/>
            <person name="Hubbard S.S."/>
            <person name="Banfield J.F."/>
        </authorList>
    </citation>
    <scope>NUCLEOTIDE SEQUENCE [LARGE SCALE GENOMIC DNA]</scope>
</reference>
<organism evidence="1 2">
    <name type="scientific">Candidatus Uhrbacteria bacterium RIFCSPHIGHO2_02_FULL_60_10</name>
    <dbReference type="NCBI Taxonomy" id="1802392"/>
    <lineage>
        <taxon>Bacteria</taxon>
        <taxon>Candidatus Uhriibacteriota</taxon>
    </lineage>
</organism>
<dbReference type="Pfam" id="PF06821">
    <property type="entry name" value="Ser_hydrolase"/>
    <property type="match status" value="1"/>
</dbReference>
<protein>
    <recommendedName>
        <fullName evidence="3">Serine hydrolase family protein</fullName>
    </recommendedName>
</protein>
<accession>A0A1F7U4U6</accession>
<dbReference type="EMBL" id="MGEA01000086">
    <property type="protein sequence ID" value="OGL72727.1"/>
    <property type="molecule type" value="Genomic_DNA"/>
</dbReference>
<dbReference type="PANTHER" id="PTHR15394:SF3">
    <property type="entry name" value="SERINE HYDROLASE RBBP9"/>
    <property type="match status" value="1"/>
</dbReference>
<dbReference type="PANTHER" id="PTHR15394">
    <property type="entry name" value="SERINE HYDROLASE RBBP9"/>
    <property type="match status" value="1"/>
</dbReference>
<dbReference type="Gene3D" id="3.40.50.1820">
    <property type="entry name" value="alpha/beta hydrolase"/>
    <property type="match status" value="1"/>
</dbReference>
<evidence type="ECO:0000313" key="2">
    <source>
        <dbReference type="Proteomes" id="UP000177088"/>
    </source>
</evidence>
<dbReference type="GO" id="GO:0016787">
    <property type="term" value="F:hydrolase activity"/>
    <property type="evidence" value="ECO:0007669"/>
    <property type="project" value="InterPro"/>
</dbReference>
<evidence type="ECO:0000313" key="1">
    <source>
        <dbReference type="EMBL" id="OGL72727.1"/>
    </source>
</evidence>
<dbReference type="AlphaFoldDB" id="A0A1F7U4U6"/>